<dbReference type="Proteomes" id="UP001445335">
    <property type="component" value="Unassembled WGS sequence"/>
</dbReference>
<feature type="transmembrane region" description="Helical" evidence="6">
    <location>
        <begin position="310"/>
        <end position="332"/>
    </location>
</feature>
<sequence>MDATCEDAGSESGPALPPTAAPSALEQLGALLLLISPFFFWGTSMVAMKELAPHTAPLFVAAVRLLPAGAVLVAWGAAQGRAQPKGRAAWAAIAAFALADGACFQGFLAEGLQRTSAGLGSVIIDSQPLTVAALAALLLGERLSAAGVAGLGVGVAGLCLLEVPPELLASFPIAAADWVRGVAPAAEPALSSAAAAASAVAAAAGPSGWPWSLWDSGEWWMLLAAQSMAVGTVMVPWVTRRADPIMATGWHMLLGGLPLLALAAAREGPLLATRLPQLTGADLALLAYVSLLGSAASYGVFFLNASRGNLTALSSLTFLTPVFAAGAGYLALGETLTPLQLAGAGVTLGAVYLINARRGDEAA</sequence>
<evidence type="ECO:0000256" key="4">
    <source>
        <dbReference type="ARBA" id="ARBA00022989"/>
    </source>
</evidence>
<reference evidence="8 9" key="1">
    <citation type="journal article" date="2024" name="Nat. Commun.">
        <title>Phylogenomics reveals the evolutionary origins of lichenization in chlorophyte algae.</title>
        <authorList>
            <person name="Puginier C."/>
            <person name="Libourel C."/>
            <person name="Otte J."/>
            <person name="Skaloud P."/>
            <person name="Haon M."/>
            <person name="Grisel S."/>
            <person name="Petersen M."/>
            <person name="Berrin J.G."/>
            <person name="Delaux P.M."/>
            <person name="Dal Grande F."/>
            <person name="Keller J."/>
        </authorList>
    </citation>
    <scope>NUCLEOTIDE SEQUENCE [LARGE SCALE GENOMIC DNA]</scope>
    <source>
        <strain evidence="8 9">SAG 245.80</strain>
    </source>
</reference>
<proteinExistence type="inferred from homology"/>
<evidence type="ECO:0000256" key="2">
    <source>
        <dbReference type="ARBA" id="ARBA00007635"/>
    </source>
</evidence>
<organism evidence="8 9">
    <name type="scientific">Elliptochloris bilobata</name>
    <dbReference type="NCBI Taxonomy" id="381761"/>
    <lineage>
        <taxon>Eukaryota</taxon>
        <taxon>Viridiplantae</taxon>
        <taxon>Chlorophyta</taxon>
        <taxon>core chlorophytes</taxon>
        <taxon>Trebouxiophyceae</taxon>
        <taxon>Trebouxiophyceae incertae sedis</taxon>
        <taxon>Elliptochloris clade</taxon>
        <taxon>Elliptochloris</taxon>
    </lineage>
</organism>
<evidence type="ECO:0000256" key="6">
    <source>
        <dbReference type="SAM" id="Phobius"/>
    </source>
</evidence>
<accession>A0AAW1RJN5</accession>
<evidence type="ECO:0000256" key="1">
    <source>
        <dbReference type="ARBA" id="ARBA00004141"/>
    </source>
</evidence>
<feature type="transmembrane region" description="Helical" evidence="6">
    <location>
        <begin position="28"/>
        <end position="48"/>
    </location>
</feature>
<evidence type="ECO:0000313" key="8">
    <source>
        <dbReference type="EMBL" id="KAK9834046.1"/>
    </source>
</evidence>
<dbReference type="SUPFAM" id="SSF103481">
    <property type="entry name" value="Multidrug resistance efflux transporter EmrE"/>
    <property type="match status" value="2"/>
</dbReference>
<comment type="subcellular location">
    <subcellularLocation>
        <location evidence="1">Membrane</location>
        <topology evidence="1">Multi-pass membrane protein</topology>
    </subcellularLocation>
</comment>
<feature type="transmembrane region" description="Helical" evidence="6">
    <location>
        <begin position="219"/>
        <end position="238"/>
    </location>
</feature>
<dbReference type="EMBL" id="JALJOU010000034">
    <property type="protein sequence ID" value="KAK9834046.1"/>
    <property type="molecule type" value="Genomic_DNA"/>
</dbReference>
<comment type="caution">
    <text evidence="8">The sequence shown here is derived from an EMBL/GenBank/DDBJ whole genome shotgun (WGS) entry which is preliminary data.</text>
</comment>
<evidence type="ECO:0000259" key="7">
    <source>
        <dbReference type="Pfam" id="PF00892"/>
    </source>
</evidence>
<evidence type="ECO:0000256" key="5">
    <source>
        <dbReference type="ARBA" id="ARBA00023136"/>
    </source>
</evidence>
<feature type="transmembrane region" description="Helical" evidence="6">
    <location>
        <begin position="88"/>
        <end position="107"/>
    </location>
</feature>
<keyword evidence="4 6" id="KW-1133">Transmembrane helix</keyword>
<feature type="domain" description="EamA" evidence="7">
    <location>
        <begin position="216"/>
        <end position="355"/>
    </location>
</feature>
<feature type="transmembrane region" description="Helical" evidence="6">
    <location>
        <begin position="119"/>
        <end position="139"/>
    </location>
</feature>
<feature type="transmembrane region" description="Helical" evidence="6">
    <location>
        <begin position="245"/>
        <end position="265"/>
    </location>
</feature>
<dbReference type="PANTHER" id="PTHR32322">
    <property type="entry name" value="INNER MEMBRANE TRANSPORTER"/>
    <property type="match status" value="1"/>
</dbReference>
<feature type="domain" description="EamA" evidence="7">
    <location>
        <begin position="30"/>
        <end position="161"/>
    </location>
</feature>
<dbReference type="InterPro" id="IPR050638">
    <property type="entry name" value="AA-Vitamin_Transporters"/>
</dbReference>
<gene>
    <name evidence="8" type="ORF">WJX81_005506</name>
</gene>
<keyword evidence="9" id="KW-1185">Reference proteome</keyword>
<name>A0AAW1RJN5_9CHLO</name>
<feature type="transmembrane region" description="Helical" evidence="6">
    <location>
        <begin position="338"/>
        <end position="355"/>
    </location>
</feature>
<keyword evidence="5 6" id="KW-0472">Membrane</keyword>
<feature type="transmembrane region" description="Helical" evidence="6">
    <location>
        <begin position="285"/>
        <end position="303"/>
    </location>
</feature>
<dbReference type="InterPro" id="IPR037185">
    <property type="entry name" value="EmrE-like"/>
</dbReference>
<feature type="transmembrane region" description="Helical" evidence="6">
    <location>
        <begin position="54"/>
        <end position="76"/>
    </location>
</feature>
<dbReference type="GO" id="GO:0016020">
    <property type="term" value="C:membrane"/>
    <property type="evidence" value="ECO:0007669"/>
    <property type="project" value="UniProtKB-SubCell"/>
</dbReference>
<dbReference type="AlphaFoldDB" id="A0AAW1RJN5"/>
<protein>
    <recommendedName>
        <fullName evidence="7">EamA domain-containing protein</fullName>
    </recommendedName>
</protein>
<evidence type="ECO:0000313" key="9">
    <source>
        <dbReference type="Proteomes" id="UP001445335"/>
    </source>
</evidence>
<evidence type="ECO:0000256" key="3">
    <source>
        <dbReference type="ARBA" id="ARBA00022692"/>
    </source>
</evidence>
<dbReference type="InterPro" id="IPR000620">
    <property type="entry name" value="EamA_dom"/>
</dbReference>
<dbReference type="PANTHER" id="PTHR32322:SF2">
    <property type="entry name" value="EAMA DOMAIN-CONTAINING PROTEIN"/>
    <property type="match status" value="1"/>
</dbReference>
<dbReference type="GO" id="GO:0009507">
    <property type="term" value="C:chloroplast"/>
    <property type="evidence" value="ECO:0007669"/>
    <property type="project" value="TreeGrafter"/>
</dbReference>
<comment type="similarity">
    <text evidence="2">Belongs to the drug/metabolite transporter (DMT) superfamily. Plant drug/metabolite exporter (P-DME) (TC 2.A.7.4) family.</text>
</comment>
<dbReference type="Pfam" id="PF00892">
    <property type="entry name" value="EamA"/>
    <property type="match status" value="2"/>
</dbReference>
<keyword evidence="3 6" id="KW-0812">Transmembrane</keyword>